<evidence type="ECO:0000256" key="1">
    <source>
        <dbReference type="SAM" id="MobiDB-lite"/>
    </source>
</evidence>
<name>A0A2U1MCT1_ARTAN</name>
<dbReference type="EMBL" id="PKPP01005730">
    <property type="protein sequence ID" value="PWA59065.1"/>
    <property type="molecule type" value="Genomic_DNA"/>
</dbReference>
<dbReference type="STRING" id="35608.A0A2U1MCT1"/>
<evidence type="ECO:0000313" key="3">
    <source>
        <dbReference type="Proteomes" id="UP000245207"/>
    </source>
</evidence>
<dbReference type="Proteomes" id="UP000245207">
    <property type="component" value="Unassembled WGS sequence"/>
</dbReference>
<comment type="caution">
    <text evidence="2">The sequence shown here is derived from an EMBL/GenBank/DDBJ whole genome shotgun (WGS) entry which is preliminary data.</text>
</comment>
<evidence type="ECO:0000313" key="2">
    <source>
        <dbReference type="EMBL" id="PWA59065.1"/>
    </source>
</evidence>
<accession>A0A2U1MCT1</accession>
<dbReference type="AlphaFoldDB" id="A0A2U1MCT1"/>
<dbReference type="PANTHER" id="PTHR48235">
    <property type="entry name" value="OS01G0916700 PROTEIN"/>
    <property type="match status" value="1"/>
</dbReference>
<proteinExistence type="predicted"/>
<protein>
    <submittedName>
        <fullName evidence="2">Uncharacterized protein</fullName>
    </submittedName>
</protein>
<feature type="region of interest" description="Disordered" evidence="1">
    <location>
        <begin position="1"/>
        <end position="25"/>
    </location>
</feature>
<dbReference type="PANTHER" id="PTHR48235:SF1">
    <property type="entry name" value="OS01G0916700 PROTEIN"/>
    <property type="match status" value="1"/>
</dbReference>
<keyword evidence="3" id="KW-1185">Reference proteome</keyword>
<sequence length="142" mass="16186">MNSSNKLKNPSPAPPSSHHHHHQCLEVSPNCPQHSTYFSHPLTHLQLSPACPLHGHLLPHCPLHSSNTASFHYPPTPPNFSNLQLDPVAYSKSEPMMMQDMHEEDDDVEFTYVLTDEWKEFFAKSEAKRRLAKKEAKKKGKN</sequence>
<organism evidence="2 3">
    <name type="scientific">Artemisia annua</name>
    <name type="common">Sweet wormwood</name>
    <dbReference type="NCBI Taxonomy" id="35608"/>
    <lineage>
        <taxon>Eukaryota</taxon>
        <taxon>Viridiplantae</taxon>
        <taxon>Streptophyta</taxon>
        <taxon>Embryophyta</taxon>
        <taxon>Tracheophyta</taxon>
        <taxon>Spermatophyta</taxon>
        <taxon>Magnoliopsida</taxon>
        <taxon>eudicotyledons</taxon>
        <taxon>Gunneridae</taxon>
        <taxon>Pentapetalae</taxon>
        <taxon>asterids</taxon>
        <taxon>campanulids</taxon>
        <taxon>Asterales</taxon>
        <taxon>Asteraceae</taxon>
        <taxon>Asteroideae</taxon>
        <taxon>Anthemideae</taxon>
        <taxon>Artemisiinae</taxon>
        <taxon>Artemisia</taxon>
    </lineage>
</organism>
<reference evidence="2 3" key="1">
    <citation type="journal article" date="2018" name="Mol. Plant">
        <title>The genome of Artemisia annua provides insight into the evolution of Asteraceae family and artemisinin biosynthesis.</title>
        <authorList>
            <person name="Shen Q."/>
            <person name="Zhang L."/>
            <person name="Liao Z."/>
            <person name="Wang S."/>
            <person name="Yan T."/>
            <person name="Shi P."/>
            <person name="Liu M."/>
            <person name="Fu X."/>
            <person name="Pan Q."/>
            <person name="Wang Y."/>
            <person name="Lv Z."/>
            <person name="Lu X."/>
            <person name="Zhang F."/>
            <person name="Jiang W."/>
            <person name="Ma Y."/>
            <person name="Chen M."/>
            <person name="Hao X."/>
            <person name="Li L."/>
            <person name="Tang Y."/>
            <person name="Lv G."/>
            <person name="Zhou Y."/>
            <person name="Sun X."/>
            <person name="Brodelius P.E."/>
            <person name="Rose J.K.C."/>
            <person name="Tang K."/>
        </authorList>
    </citation>
    <scope>NUCLEOTIDE SEQUENCE [LARGE SCALE GENOMIC DNA]</scope>
    <source>
        <strain evidence="3">cv. Huhao1</strain>
        <tissue evidence="2">Leaf</tissue>
    </source>
</reference>
<gene>
    <name evidence="2" type="ORF">CTI12_AA394750</name>
</gene>